<protein>
    <submittedName>
        <fullName evidence="1">Uncharacterized protein</fullName>
    </submittedName>
</protein>
<gene>
    <name evidence="1" type="ORF">WDJ61_07555</name>
</gene>
<reference evidence="1 2" key="1">
    <citation type="submission" date="2024-02" db="EMBL/GenBank/DDBJ databases">
        <title>Seven novel Bacillus-like species.</title>
        <authorList>
            <person name="Liu G."/>
        </authorList>
    </citation>
    <scope>NUCLEOTIDE SEQUENCE [LARGE SCALE GENOMIC DNA]</scope>
    <source>
        <strain evidence="1 2">FJAT-52991</strain>
    </source>
</reference>
<dbReference type="Proteomes" id="UP001387364">
    <property type="component" value="Chromosome"/>
</dbReference>
<accession>A0ABZ2NA45</accession>
<dbReference type="RefSeq" id="WP_338754199.1">
    <property type="nucleotide sequence ID" value="NZ_CP147404.1"/>
</dbReference>
<evidence type="ECO:0000313" key="2">
    <source>
        <dbReference type="Proteomes" id="UP001387364"/>
    </source>
</evidence>
<keyword evidence="2" id="KW-1185">Reference proteome</keyword>
<evidence type="ECO:0000313" key="1">
    <source>
        <dbReference type="EMBL" id="WXB94472.1"/>
    </source>
</evidence>
<dbReference type="EMBL" id="CP147404">
    <property type="protein sequence ID" value="WXB94472.1"/>
    <property type="molecule type" value="Genomic_DNA"/>
</dbReference>
<organism evidence="1 2">
    <name type="scientific">Bacillus kandeliae</name>
    <dbReference type="NCBI Taxonomy" id="3129297"/>
    <lineage>
        <taxon>Bacteria</taxon>
        <taxon>Bacillati</taxon>
        <taxon>Bacillota</taxon>
        <taxon>Bacilli</taxon>
        <taxon>Bacillales</taxon>
        <taxon>Bacillaceae</taxon>
        <taxon>Bacillus</taxon>
    </lineage>
</organism>
<sequence length="43" mass="5568">MANEKQSEKRREMTEEEYLEMMKRRHEFWWGRPRPNLDEKEKK</sequence>
<proteinExistence type="predicted"/>
<name>A0ABZ2NA45_9BACI</name>